<keyword evidence="3" id="KW-0699">rRNA-binding</keyword>
<reference evidence="10" key="1">
    <citation type="journal article" date="2023" name="J. Phycol.">
        <title>Revised classification of the Cyanidiophyceae based on plastid genome data with descriptions of the Cavernulicolales ord. nov. and Galdieriales ord. nov. (Rhodophyta).</title>
        <authorList>
            <person name="Park S.I."/>
            <person name="Cho C.H."/>
            <person name="Ciniglia C."/>
            <person name="Huang T.Y."/>
            <person name="Liu S.L."/>
            <person name="Bustamante D.E."/>
            <person name="Calderon M.S."/>
            <person name="Mansilla A."/>
            <person name="McDermott T."/>
            <person name="Andersen R.A."/>
            <person name="Yoon H.S."/>
        </authorList>
    </citation>
    <scope>NUCLEOTIDE SEQUENCE</scope>
</reference>
<evidence type="ECO:0000256" key="2">
    <source>
        <dbReference type="ARBA" id="ARBA00011838"/>
    </source>
</evidence>
<comment type="similarity">
    <text evidence="1">Belongs to the universal ribosomal protein uL3 family.</text>
</comment>
<dbReference type="Pfam" id="PF00297">
    <property type="entry name" value="Ribosomal_L3"/>
    <property type="match status" value="1"/>
</dbReference>
<dbReference type="InterPro" id="IPR019927">
    <property type="entry name" value="Ribosomal_uL3_bac/org-type"/>
</dbReference>
<protein>
    <recommendedName>
        <fullName evidence="7">Large ribosomal subunit protein uL3c</fullName>
    </recommendedName>
    <alternativeName>
        <fullName evidence="8">50S ribosomal protein L3, chloroplastic</fullName>
    </alternativeName>
</protein>
<keyword evidence="10" id="KW-0934">Plastid</keyword>
<keyword evidence="4" id="KW-0694">RNA-binding</keyword>
<evidence type="ECO:0000256" key="1">
    <source>
        <dbReference type="ARBA" id="ARBA00006540"/>
    </source>
</evidence>
<dbReference type="GO" id="GO:0003735">
    <property type="term" value="F:structural constituent of ribosome"/>
    <property type="evidence" value="ECO:0007669"/>
    <property type="project" value="InterPro"/>
</dbReference>
<dbReference type="SUPFAM" id="SSF50447">
    <property type="entry name" value="Translation proteins"/>
    <property type="match status" value="1"/>
</dbReference>
<dbReference type="GO" id="GO:0022625">
    <property type="term" value="C:cytosolic large ribosomal subunit"/>
    <property type="evidence" value="ECO:0007669"/>
    <property type="project" value="TreeGrafter"/>
</dbReference>
<evidence type="ECO:0000256" key="8">
    <source>
        <dbReference type="ARBA" id="ARBA00035503"/>
    </source>
</evidence>
<sequence length="205" mass="22781">MMLGMLGIKLGMTQIFSQTGNAFPVTLIRTGPCIITNLKNYSLKKYNIIQLGFLEVEDKKLNKPMLGYFKKYSLPSLKYLREFKVSKDEIYSVGMELKIDKFHEGQLVKICGYSIGKGFSGNQKRHNFKRGPMSHGSKNHRQPGSIGAGSTPGRVFPGTRMAGRLGNKYISIPNLEIIKIDICNHLLFVKGAVPGKVGNILSIIT</sequence>
<dbReference type="Gene3D" id="2.40.30.10">
    <property type="entry name" value="Translation factors"/>
    <property type="match status" value="1"/>
</dbReference>
<gene>
    <name evidence="10" type="primary">rpl3</name>
    <name evidence="10" type="ORF">CspTHAL103_197</name>
</gene>
<proteinExistence type="inferred from homology"/>
<evidence type="ECO:0000256" key="5">
    <source>
        <dbReference type="ARBA" id="ARBA00022980"/>
    </source>
</evidence>
<dbReference type="FunFam" id="2.40.30.10:FF:000065">
    <property type="entry name" value="50S ribosomal protein L3, chloroplastic"/>
    <property type="match status" value="1"/>
</dbReference>
<name>A0A9Y1I482_9RHOD</name>
<dbReference type="InterPro" id="IPR009000">
    <property type="entry name" value="Transl_B-barrel_sf"/>
</dbReference>
<comment type="subunit">
    <text evidence="2">Part of the 50S ribosomal subunit.</text>
</comment>
<dbReference type="GO" id="GO:0019843">
    <property type="term" value="F:rRNA binding"/>
    <property type="evidence" value="ECO:0007669"/>
    <property type="project" value="UniProtKB-KW"/>
</dbReference>
<feature type="region of interest" description="Disordered" evidence="9">
    <location>
        <begin position="128"/>
        <end position="153"/>
    </location>
</feature>
<dbReference type="PANTHER" id="PTHR11229">
    <property type="entry name" value="50S RIBOSOMAL PROTEIN L3"/>
    <property type="match status" value="1"/>
</dbReference>
<evidence type="ECO:0000313" key="10">
    <source>
        <dbReference type="EMBL" id="WDB00122.1"/>
    </source>
</evidence>
<evidence type="ECO:0000256" key="6">
    <source>
        <dbReference type="ARBA" id="ARBA00023274"/>
    </source>
</evidence>
<dbReference type="Gene3D" id="3.30.160.810">
    <property type="match status" value="1"/>
</dbReference>
<dbReference type="InterPro" id="IPR000597">
    <property type="entry name" value="Ribosomal_uL3"/>
</dbReference>
<accession>A0A9Y1I482</accession>
<dbReference type="NCBIfam" id="TIGR03625">
    <property type="entry name" value="L3_bact"/>
    <property type="match status" value="1"/>
</dbReference>
<keyword evidence="6" id="KW-0687">Ribonucleoprotein</keyword>
<keyword evidence="5 10" id="KW-0689">Ribosomal protein</keyword>
<dbReference type="AlphaFoldDB" id="A0A9Y1I482"/>
<dbReference type="HAMAP" id="MF_01325_B">
    <property type="entry name" value="Ribosomal_uL3_B"/>
    <property type="match status" value="1"/>
</dbReference>
<dbReference type="PANTHER" id="PTHR11229:SF16">
    <property type="entry name" value="LARGE RIBOSOMAL SUBUNIT PROTEIN UL3C"/>
    <property type="match status" value="1"/>
</dbReference>
<evidence type="ECO:0000256" key="9">
    <source>
        <dbReference type="SAM" id="MobiDB-lite"/>
    </source>
</evidence>
<geneLocation type="plastid" evidence="10"/>
<dbReference type="EMBL" id="OP616817">
    <property type="protein sequence ID" value="WDB00122.1"/>
    <property type="molecule type" value="Genomic_DNA"/>
</dbReference>
<evidence type="ECO:0000256" key="7">
    <source>
        <dbReference type="ARBA" id="ARBA00035213"/>
    </source>
</evidence>
<evidence type="ECO:0000256" key="3">
    <source>
        <dbReference type="ARBA" id="ARBA00022730"/>
    </source>
</evidence>
<organism evidence="10">
    <name type="scientific">Cyanidium sp. THAL103</name>
    <dbReference type="NCBI Taxonomy" id="3027999"/>
    <lineage>
        <taxon>Eukaryota</taxon>
        <taxon>Rhodophyta</taxon>
        <taxon>Bangiophyceae</taxon>
        <taxon>Cyanidiales</taxon>
        <taxon>Cyanidiaceae</taxon>
        <taxon>Cyanidium</taxon>
    </lineage>
</organism>
<dbReference type="GO" id="GO:0006412">
    <property type="term" value="P:translation"/>
    <property type="evidence" value="ECO:0007669"/>
    <property type="project" value="InterPro"/>
</dbReference>
<evidence type="ECO:0000256" key="4">
    <source>
        <dbReference type="ARBA" id="ARBA00022884"/>
    </source>
</evidence>